<accession>A0AAW9R0V2</accession>
<dbReference type="Gene3D" id="3.40.1410.10">
    <property type="entry name" value="Chorismate lyase-like"/>
    <property type="match status" value="1"/>
</dbReference>
<dbReference type="InterPro" id="IPR028978">
    <property type="entry name" value="Chorismate_lyase_/UTRA_dom_sf"/>
</dbReference>
<protein>
    <submittedName>
        <fullName evidence="1">Chorismate pyruvate-lyase family protein</fullName>
    </submittedName>
</protein>
<dbReference type="SUPFAM" id="SSF64288">
    <property type="entry name" value="Chorismate lyase-like"/>
    <property type="match status" value="1"/>
</dbReference>
<organism evidence="1 2">
    <name type="scientific">Pannus brasiliensis CCIBt3594</name>
    <dbReference type="NCBI Taxonomy" id="1427578"/>
    <lineage>
        <taxon>Bacteria</taxon>
        <taxon>Bacillati</taxon>
        <taxon>Cyanobacteriota</taxon>
        <taxon>Cyanophyceae</taxon>
        <taxon>Oscillatoriophycideae</taxon>
        <taxon>Chroococcales</taxon>
        <taxon>Microcystaceae</taxon>
        <taxon>Pannus</taxon>
    </lineage>
</organism>
<dbReference type="InterPro" id="IPR002800">
    <property type="entry name" value="Rv2949c-like"/>
</dbReference>
<proteinExistence type="predicted"/>
<evidence type="ECO:0000313" key="1">
    <source>
        <dbReference type="EMBL" id="MEG3439464.1"/>
    </source>
</evidence>
<reference evidence="1 2" key="1">
    <citation type="submission" date="2024-01" db="EMBL/GenBank/DDBJ databases">
        <title>Genomic insights into the taxonomy and metabolism of the cyanobacterium Pannus brasiliensis CCIBt3594.</title>
        <authorList>
            <person name="Machado M."/>
            <person name="Botero N.B."/>
            <person name="Andreote A.P.D."/>
            <person name="Feitosa A.M.T."/>
            <person name="Popin R."/>
            <person name="Sivonen K."/>
            <person name="Fiore M.F."/>
        </authorList>
    </citation>
    <scope>NUCLEOTIDE SEQUENCE [LARGE SCALE GENOMIC DNA]</scope>
    <source>
        <strain evidence="1 2">CCIBt3594</strain>
    </source>
</reference>
<name>A0AAW9R0V2_9CHRO</name>
<dbReference type="Proteomes" id="UP001328733">
    <property type="component" value="Unassembled WGS sequence"/>
</dbReference>
<dbReference type="AlphaFoldDB" id="A0AAW9R0V2"/>
<gene>
    <name evidence="1" type="ORF">V0288_20220</name>
</gene>
<dbReference type="RefSeq" id="WP_332866949.1">
    <property type="nucleotide sequence ID" value="NZ_JBAFSM010000049.1"/>
</dbReference>
<keyword evidence="2" id="KW-1185">Reference proteome</keyword>
<dbReference type="EMBL" id="JBAFSM010000049">
    <property type="protein sequence ID" value="MEG3439464.1"/>
    <property type="molecule type" value="Genomic_DNA"/>
</dbReference>
<sequence length="195" mass="22764">MQAQTTGVTPIPLFSQDFQFPRKRYVEPTLLSTFQKILLTNNGTITDLVEIYAGEPIKVKKLTEEVTQLNWEILSMQLELGSSIIDRKILLQGGISGRNYIYAESIIALERLDKRMRHELLKTKKPIGKIWLENKVEIFKENFETGKEPARELANYFDIDPEDNLLFRTYGVLSNRKYTMMITEKFPESYFNRAF</sequence>
<evidence type="ECO:0000313" key="2">
    <source>
        <dbReference type="Proteomes" id="UP001328733"/>
    </source>
</evidence>
<comment type="caution">
    <text evidence="1">The sequence shown here is derived from an EMBL/GenBank/DDBJ whole genome shotgun (WGS) entry which is preliminary data.</text>
</comment>
<dbReference type="Pfam" id="PF01947">
    <property type="entry name" value="Rv2949c-like"/>
    <property type="match status" value="1"/>
</dbReference>
<keyword evidence="1" id="KW-0670">Pyruvate</keyword>